<sequence length="124" mass="13518">MSAPTKLISCFTKPNPFSKRFSSQVQNTEKPAQQSLGGTTSETPKDYVQVSAARKRMFVMAGLFKSAADCPDKMTLSSMSKNMDRFRVRASLVIMGLSALGALSSIMLAKGVVDDFEEKKRKAA</sequence>
<keyword evidence="3 7" id="KW-0812">Transmembrane</keyword>
<gene>
    <name evidence="9 10 11" type="primary">LOC117647577</name>
</gene>
<name>A0A6P8ZBK5_THRPL</name>
<comment type="subcellular location">
    <subcellularLocation>
        <location evidence="1">Membrane</location>
        <topology evidence="1">Single-pass membrane protein</topology>
    </subcellularLocation>
</comment>
<protein>
    <submittedName>
        <fullName evidence="9 10">Uncharacterized protein LOC117647577</fullName>
    </submittedName>
</protein>
<evidence type="ECO:0000256" key="1">
    <source>
        <dbReference type="ARBA" id="ARBA00004167"/>
    </source>
</evidence>
<evidence type="ECO:0000313" key="10">
    <source>
        <dbReference type="RefSeq" id="XP_034245293.1"/>
    </source>
</evidence>
<evidence type="ECO:0000256" key="5">
    <source>
        <dbReference type="ARBA" id="ARBA00023136"/>
    </source>
</evidence>
<dbReference type="KEGG" id="tpal:117647577"/>
<dbReference type="AlphaFoldDB" id="A0A6P8ZBK5"/>
<dbReference type="InterPro" id="IPR009432">
    <property type="entry name" value="DUF1075"/>
</dbReference>
<reference evidence="9 10" key="1">
    <citation type="submission" date="2025-04" db="UniProtKB">
        <authorList>
            <consortium name="RefSeq"/>
        </authorList>
    </citation>
    <scope>IDENTIFICATION</scope>
    <source>
        <tissue evidence="9 10">Total insect</tissue>
    </source>
</reference>
<evidence type="ECO:0000256" key="2">
    <source>
        <dbReference type="ARBA" id="ARBA00007363"/>
    </source>
</evidence>
<keyword evidence="5 7" id="KW-0472">Membrane</keyword>
<proteinExistence type="inferred from homology"/>
<evidence type="ECO:0000256" key="6">
    <source>
        <dbReference type="SAM" id="MobiDB-lite"/>
    </source>
</evidence>
<keyword evidence="4 7" id="KW-1133">Transmembrane helix</keyword>
<feature type="transmembrane region" description="Helical" evidence="7">
    <location>
        <begin position="88"/>
        <end position="109"/>
    </location>
</feature>
<dbReference type="Pfam" id="PF06388">
    <property type="entry name" value="DUF1075"/>
    <property type="match status" value="1"/>
</dbReference>
<evidence type="ECO:0000256" key="4">
    <source>
        <dbReference type="ARBA" id="ARBA00022989"/>
    </source>
</evidence>
<feature type="compositionally biased region" description="Polar residues" evidence="6">
    <location>
        <begin position="20"/>
        <end position="42"/>
    </location>
</feature>
<evidence type="ECO:0000313" key="11">
    <source>
        <dbReference type="RefSeq" id="XP_034245294.1"/>
    </source>
</evidence>
<dbReference type="GeneID" id="117647577"/>
<evidence type="ECO:0000256" key="7">
    <source>
        <dbReference type="SAM" id="Phobius"/>
    </source>
</evidence>
<dbReference type="RefSeq" id="XP_034245293.1">
    <property type="nucleotide sequence ID" value="XM_034389402.1"/>
</dbReference>
<evidence type="ECO:0000313" key="9">
    <source>
        <dbReference type="RefSeq" id="XP_034245292.1"/>
    </source>
</evidence>
<evidence type="ECO:0000256" key="3">
    <source>
        <dbReference type="ARBA" id="ARBA00022692"/>
    </source>
</evidence>
<dbReference type="RefSeq" id="XP_034245292.1">
    <property type="nucleotide sequence ID" value="XM_034389401.1"/>
</dbReference>
<evidence type="ECO:0000313" key="8">
    <source>
        <dbReference type="Proteomes" id="UP000515158"/>
    </source>
</evidence>
<feature type="region of interest" description="Disordered" evidence="6">
    <location>
        <begin position="19"/>
        <end position="45"/>
    </location>
</feature>
<dbReference type="RefSeq" id="XP_034245294.1">
    <property type="nucleotide sequence ID" value="XM_034389403.1"/>
</dbReference>
<dbReference type="OrthoDB" id="8193498at2759"/>
<dbReference type="Proteomes" id="UP000515158">
    <property type="component" value="Unplaced"/>
</dbReference>
<accession>A0A6P8ZBK5</accession>
<dbReference type="GO" id="GO:0016020">
    <property type="term" value="C:membrane"/>
    <property type="evidence" value="ECO:0007669"/>
    <property type="project" value="UniProtKB-SubCell"/>
</dbReference>
<comment type="similarity">
    <text evidence="2">Belongs to the UPF0389 family.</text>
</comment>
<organism evidence="9">
    <name type="scientific">Thrips palmi</name>
    <name type="common">Melon thrips</name>
    <dbReference type="NCBI Taxonomy" id="161013"/>
    <lineage>
        <taxon>Eukaryota</taxon>
        <taxon>Metazoa</taxon>
        <taxon>Ecdysozoa</taxon>
        <taxon>Arthropoda</taxon>
        <taxon>Hexapoda</taxon>
        <taxon>Insecta</taxon>
        <taxon>Pterygota</taxon>
        <taxon>Neoptera</taxon>
        <taxon>Paraneoptera</taxon>
        <taxon>Thysanoptera</taxon>
        <taxon>Terebrantia</taxon>
        <taxon>Thripoidea</taxon>
        <taxon>Thripidae</taxon>
        <taxon>Thrips</taxon>
    </lineage>
</organism>
<keyword evidence="8" id="KW-1185">Reference proteome</keyword>